<organism evidence="2 3">
    <name type="scientific">Haemophilus parainfluenzae</name>
    <dbReference type="NCBI Taxonomy" id="729"/>
    <lineage>
        <taxon>Bacteria</taxon>
        <taxon>Pseudomonadati</taxon>
        <taxon>Pseudomonadota</taxon>
        <taxon>Gammaproteobacteria</taxon>
        <taxon>Pasteurellales</taxon>
        <taxon>Pasteurellaceae</taxon>
        <taxon>Haemophilus</taxon>
    </lineage>
</organism>
<evidence type="ECO:0000313" key="2">
    <source>
        <dbReference type="EMBL" id="STP05580.1"/>
    </source>
</evidence>
<proteinExistence type="predicted"/>
<name>A0A377JIT5_HAEPA</name>
<accession>A0A377JIT5</accession>
<dbReference type="Proteomes" id="UP000254186">
    <property type="component" value="Unassembled WGS sequence"/>
</dbReference>
<gene>
    <name evidence="2" type="ORF">NCTC10672_01545</name>
</gene>
<dbReference type="EMBL" id="UGHY01000002">
    <property type="protein sequence ID" value="STP05580.1"/>
    <property type="molecule type" value="Genomic_DNA"/>
</dbReference>
<feature type="signal peptide" evidence="1">
    <location>
        <begin position="1"/>
        <end position="22"/>
    </location>
</feature>
<protein>
    <recommendedName>
        <fullName evidence="4">DUF4124 domain-containing protein</fullName>
    </recommendedName>
</protein>
<evidence type="ECO:0008006" key="4">
    <source>
        <dbReference type="Google" id="ProtNLM"/>
    </source>
</evidence>
<feature type="chain" id="PRO_5016739586" description="DUF4124 domain-containing protein" evidence="1">
    <location>
        <begin position="23"/>
        <end position="171"/>
    </location>
</feature>
<reference evidence="2 3" key="1">
    <citation type="submission" date="2018-06" db="EMBL/GenBank/DDBJ databases">
        <authorList>
            <consortium name="Pathogen Informatics"/>
            <person name="Doyle S."/>
        </authorList>
    </citation>
    <scope>NUCLEOTIDE SEQUENCE [LARGE SCALE GENOMIC DNA]</scope>
    <source>
        <strain evidence="2 3">NCTC10672</strain>
    </source>
</reference>
<evidence type="ECO:0000313" key="3">
    <source>
        <dbReference type="Proteomes" id="UP000254186"/>
    </source>
</evidence>
<keyword evidence="1" id="KW-0732">Signal</keyword>
<dbReference type="AlphaFoldDB" id="A0A377JIT5"/>
<evidence type="ECO:0000256" key="1">
    <source>
        <dbReference type="SAM" id="SignalP"/>
    </source>
</evidence>
<sequence length="171" mass="20361">MKRILMAIVAVLTLATANITMAKDVYYWTDQTLTTTDEDTFRVNKAQVNTEEDRRLLEEDKQKLRNIIAYYKKINAVIKEKNKKPSSAVHYYDDMFHKFIDVWYEAKKQKRYDKEFAILFREIAQITTEYYLSVYNELKTEEAKEVLNSKTQILNSSAILKFVTDHPDYYK</sequence>